<evidence type="ECO:0000313" key="8">
    <source>
        <dbReference type="Proteomes" id="UP000010552"/>
    </source>
</evidence>
<proteinExistence type="predicted"/>
<evidence type="ECO:0000259" key="6">
    <source>
        <dbReference type="PROSITE" id="PS50041"/>
    </source>
</evidence>
<dbReference type="AlphaFoldDB" id="L5KIV1"/>
<dbReference type="InParanoid" id="L5KIV1"/>
<evidence type="ECO:0000256" key="4">
    <source>
        <dbReference type="ARBA" id="ARBA00022989"/>
    </source>
</evidence>
<dbReference type="InterPro" id="IPR033992">
    <property type="entry name" value="NKR-like_CTLD"/>
</dbReference>
<dbReference type="Gene3D" id="3.10.100.10">
    <property type="entry name" value="Mannose-Binding Protein A, subunit A"/>
    <property type="match status" value="1"/>
</dbReference>
<dbReference type="GO" id="GO:0009986">
    <property type="term" value="C:cell surface"/>
    <property type="evidence" value="ECO:0007669"/>
    <property type="project" value="TreeGrafter"/>
</dbReference>
<dbReference type="PANTHER" id="PTHR46784">
    <property type="entry name" value="KILLER CELL LECTIN-LIKE RECEPTOR SUBFAMILY B MEMBER 1"/>
    <property type="match status" value="1"/>
</dbReference>
<sequence length="166" mass="19147">MDREVTYADLKLTGNTGLETSSPPSLPQERPSLLKCPMHWHLFQEKCLFFSNNHKPWNDSLAHCSTQESSLLLIQNQEELVFISNLTDKSLIFWIGLNFTLPEKKWKWINGSFLNSNILEIVGDNKENSCAYLSSTKVISEYCDGENRWICQKELKSIRNKGYPDS</sequence>
<dbReference type="InterPro" id="IPR001304">
    <property type="entry name" value="C-type_lectin-like"/>
</dbReference>
<dbReference type="InterPro" id="IPR016186">
    <property type="entry name" value="C-type_lectin-like/link_sf"/>
</dbReference>
<dbReference type="GO" id="GO:0038023">
    <property type="term" value="F:signaling receptor activity"/>
    <property type="evidence" value="ECO:0007669"/>
    <property type="project" value="TreeGrafter"/>
</dbReference>
<organism evidence="7 8">
    <name type="scientific">Pteropus alecto</name>
    <name type="common">Black flying fox</name>
    <dbReference type="NCBI Taxonomy" id="9402"/>
    <lineage>
        <taxon>Eukaryota</taxon>
        <taxon>Metazoa</taxon>
        <taxon>Chordata</taxon>
        <taxon>Craniata</taxon>
        <taxon>Vertebrata</taxon>
        <taxon>Euteleostomi</taxon>
        <taxon>Mammalia</taxon>
        <taxon>Eutheria</taxon>
        <taxon>Laurasiatheria</taxon>
        <taxon>Chiroptera</taxon>
        <taxon>Yinpterochiroptera</taxon>
        <taxon>Pteropodoidea</taxon>
        <taxon>Pteropodidae</taxon>
        <taxon>Pteropodinae</taxon>
        <taxon>Pteropus</taxon>
    </lineage>
</organism>
<evidence type="ECO:0000256" key="5">
    <source>
        <dbReference type="ARBA" id="ARBA00023157"/>
    </source>
</evidence>
<keyword evidence="4" id="KW-0812">Transmembrane</keyword>
<dbReference type="GO" id="GO:0042269">
    <property type="term" value="P:regulation of natural killer cell mediated cytotoxicity"/>
    <property type="evidence" value="ECO:0007669"/>
    <property type="project" value="TreeGrafter"/>
</dbReference>
<dbReference type="CDD" id="cd03593">
    <property type="entry name" value="CLECT_NK_receptors_like"/>
    <property type="match status" value="1"/>
</dbReference>
<name>L5KIV1_PTEAL</name>
<gene>
    <name evidence="7" type="ORF">PAL_GLEAN10015612</name>
</gene>
<dbReference type="SMART" id="SM00034">
    <property type="entry name" value="CLECT"/>
    <property type="match status" value="1"/>
</dbReference>
<dbReference type="PROSITE" id="PS50041">
    <property type="entry name" value="C_TYPE_LECTIN_2"/>
    <property type="match status" value="1"/>
</dbReference>
<keyword evidence="4" id="KW-0472">Membrane</keyword>
<dbReference type="PANTHER" id="PTHR46784:SF1">
    <property type="entry name" value="KILLER CELL LECTIN-LIKE RECEPTOR SUBFAMILY B MEMBER 1"/>
    <property type="match status" value="1"/>
</dbReference>
<comment type="subcellular location">
    <subcellularLocation>
        <location evidence="1">Membrane</location>
        <topology evidence="1">Single-pass type II membrane protein</topology>
    </subcellularLocation>
</comment>
<keyword evidence="8" id="KW-1185">Reference proteome</keyword>
<protein>
    <submittedName>
        <fullName evidence="7">Killer cell lectin-like receptor subfamily B member 1</fullName>
    </submittedName>
</protein>
<feature type="domain" description="C-type lectin" evidence="6">
    <location>
        <begin position="43"/>
        <end position="152"/>
    </location>
</feature>
<dbReference type="SUPFAM" id="SSF56436">
    <property type="entry name" value="C-type lectin-like"/>
    <property type="match status" value="1"/>
</dbReference>
<dbReference type="EMBL" id="KB030754">
    <property type="protein sequence ID" value="ELK10443.1"/>
    <property type="molecule type" value="Genomic_DNA"/>
</dbReference>
<dbReference type="InterPro" id="IPR016187">
    <property type="entry name" value="CTDL_fold"/>
</dbReference>
<dbReference type="GO" id="GO:0030246">
    <property type="term" value="F:carbohydrate binding"/>
    <property type="evidence" value="ECO:0007669"/>
    <property type="project" value="UniProtKB-KW"/>
</dbReference>
<dbReference type="GO" id="GO:0005886">
    <property type="term" value="C:plasma membrane"/>
    <property type="evidence" value="ECO:0007669"/>
    <property type="project" value="TreeGrafter"/>
</dbReference>
<evidence type="ECO:0000256" key="2">
    <source>
        <dbReference type="ARBA" id="ARBA00022734"/>
    </source>
</evidence>
<keyword evidence="2 7" id="KW-0430">Lectin</keyword>
<keyword evidence="7" id="KW-0675">Receptor</keyword>
<reference evidence="8" key="1">
    <citation type="journal article" date="2013" name="Science">
        <title>Comparative analysis of bat genomes provides insight into the evolution of flight and immunity.</title>
        <authorList>
            <person name="Zhang G."/>
            <person name="Cowled C."/>
            <person name="Shi Z."/>
            <person name="Huang Z."/>
            <person name="Bishop-Lilly K.A."/>
            <person name="Fang X."/>
            <person name="Wynne J.W."/>
            <person name="Xiong Z."/>
            <person name="Baker M.L."/>
            <person name="Zhao W."/>
            <person name="Tachedjian M."/>
            <person name="Zhu Y."/>
            <person name="Zhou P."/>
            <person name="Jiang X."/>
            <person name="Ng J."/>
            <person name="Yang L."/>
            <person name="Wu L."/>
            <person name="Xiao J."/>
            <person name="Feng Y."/>
            <person name="Chen Y."/>
            <person name="Sun X."/>
            <person name="Zhang Y."/>
            <person name="Marsh G.A."/>
            <person name="Crameri G."/>
            <person name="Broder C.C."/>
            <person name="Frey K.G."/>
            <person name="Wang L.F."/>
            <person name="Wang J."/>
        </authorList>
    </citation>
    <scope>NUCLEOTIDE SEQUENCE [LARGE SCALE GENOMIC DNA]</scope>
</reference>
<dbReference type="STRING" id="9402.L5KIV1"/>
<keyword evidence="3" id="KW-0735">Signal-anchor</keyword>
<keyword evidence="4" id="KW-1133">Transmembrane helix</keyword>
<evidence type="ECO:0000313" key="7">
    <source>
        <dbReference type="EMBL" id="ELK10443.1"/>
    </source>
</evidence>
<accession>L5KIV1</accession>
<dbReference type="Proteomes" id="UP000010552">
    <property type="component" value="Unassembled WGS sequence"/>
</dbReference>
<evidence type="ECO:0000256" key="1">
    <source>
        <dbReference type="ARBA" id="ARBA00004606"/>
    </source>
</evidence>
<dbReference type="Pfam" id="PF00059">
    <property type="entry name" value="Lectin_C"/>
    <property type="match status" value="1"/>
</dbReference>
<dbReference type="InterPro" id="IPR051527">
    <property type="entry name" value="KLR_subfamily_B"/>
</dbReference>
<dbReference type="FunCoup" id="L5KIV1">
    <property type="interactions" value="121"/>
</dbReference>
<dbReference type="eggNOG" id="KOG4297">
    <property type="taxonomic scope" value="Eukaryota"/>
</dbReference>
<keyword evidence="5" id="KW-1015">Disulfide bond</keyword>
<evidence type="ECO:0000256" key="3">
    <source>
        <dbReference type="ARBA" id="ARBA00022968"/>
    </source>
</evidence>